<accession>A0A2X1XQ40</accession>
<dbReference type="GO" id="GO:0043842">
    <property type="term" value="F:Kdo transferase activity"/>
    <property type="evidence" value="ECO:0007669"/>
    <property type="project" value="UniProtKB-EC"/>
</dbReference>
<evidence type="ECO:0000256" key="5">
    <source>
        <dbReference type="ARBA" id="ARBA00019077"/>
    </source>
</evidence>
<dbReference type="GO" id="GO:0009245">
    <property type="term" value="P:lipid A biosynthetic process"/>
    <property type="evidence" value="ECO:0007669"/>
    <property type="project" value="TreeGrafter"/>
</dbReference>
<evidence type="ECO:0000259" key="15">
    <source>
        <dbReference type="Pfam" id="PF04413"/>
    </source>
</evidence>
<dbReference type="InterPro" id="IPR038107">
    <property type="entry name" value="Glycos_transf_N_sf"/>
</dbReference>
<name>A0A2X1XQ40_PHODM</name>
<evidence type="ECO:0000256" key="12">
    <source>
        <dbReference type="PIRSR" id="PIRSR639901-2"/>
    </source>
</evidence>
<keyword evidence="6" id="KW-0997">Cell inner membrane</keyword>
<feature type="site" description="Transition state stabilizer" evidence="12">
    <location>
        <position position="215"/>
    </location>
</feature>
<dbReference type="Pfam" id="PF04413">
    <property type="entry name" value="Glycos_transf_N"/>
    <property type="match status" value="1"/>
</dbReference>
<dbReference type="GO" id="GO:0005886">
    <property type="term" value="C:plasma membrane"/>
    <property type="evidence" value="ECO:0007669"/>
    <property type="project" value="UniProtKB-SubCell"/>
</dbReference>
<organism evidence="16 17">
    <name type="scientific">Photobacterium damselae</name>
    <dbReference type="NCBI Taxonomy" id="38293"/>
    <lineage>
        <taxon>Bacteria</taxon>
        <taxon>Pseudomonadati</taxon>
        <taxon>Pseudomonadota</taxon>
        <taxon>Gammaproteobacteria</taxon>
        <taxon>Vibrionales</taxon>
        <taxon>Vibrionaceae</taxon>
        <taxon>Photobacterium</taxon>
    </lineage>
</organism>
<keyword evidence="13" id="KW-0472">Membrane</keyword>
<reference evidence="16 17" key="1">
    <citation type="submission" date="2018-06" db="EMBL/GenBank/DDBJ databases">
        <authorList>
            <consortium name="Pathogen Informatics"/>
            <person name="Doyle S."/>
        </authorList>
    </citation>
    <scope>NUCLEOTIDE SEQUENCE [LARGE SCALE GENOMIC DNA]</scope>
    <source>
        <strain evidence="16 17">NCTC11647</strain>
    </source>
</reference>
<comment type="subcellular location">
    <subcellularLocation>
        <location evidence="1">Cell inner membrane</location>
        <topology evidence="1">Single-pass membrane protein</topology>
        <orientation evidence="1">Cytoplasmic side</orientation>
    </subcellularLocation>
    <subcellularLocation>
        <location evidence="13">Cell membrane</location>
    </subcellularLocation>
</comment>
<keyword evidence="13" id="KW-1133">Transmembrane helix</keyword>
<keyword evidence="13" id="KW-0812">Transmembrane</keyword>
<dbReference type="Gene3D" id="3.40.50.11720">
    <property type="entry name" value="3-Deoxy-D-manno-octulosonic-acid transferase, N-terminal domain"/>
    <property type="match status" value="1"/>
</dbReference>
<dbReference type="NCBIfam" id="NF004388">
    <property type="entry name" value="PRK05749.1-4"/>
    <property type="match status" value="1"/>
</dbReference>
<dbReference type="SUPFAM" id="SSF53756">
    <property type="entry name" value="UDP-Glycosyltransferase/glycogen phosphorylase"/>
    <property type="match status" value="1"/>
</dbReference>
<evidence type="ECO:0000256" key="6">
    <source>
        <dbReference type="ARBA" id="ARBA00022519"/>
    </source>
</evidence>
<evidence type="ECO:0000259" key="14">
    <source>
        <dbReference type="Pfam" id="PF00534"/>
    </source>
</evidence>
<evidence type="ECO:0000256" key="8">
    <source>
        <dbReference type="ARBA" id="ARBA00022968"/>
    </source>
</evidence>
<feature type="domain" description="3-deoxy-D-manno-octulosonic-acid transferase N-terminal" evidence="15">
    <location>
        <begin position="42"/>
        <end position="218"/>
    </location>
</feature>
<dbReference type="FunFam" id="3.40.50.2000:FF:000032">
    <property type="entry name" value="3-deoxy-D-manno-octulosonic acid transferase"/>
    <property type="match status" value="1"/>
</dbReference>
<evidence type="ECO:0000313" key="16">
    <source>
        <dbReference type="EMBL" id="SPY45738.1"/>
    </source>
</evidence>
<evidence type="ECO:0000256" key="13">
    <source>
        <dbReference type="RuleBase" id="RU365103"/>
    </source>
</evidence>
<keyword evidence="7 13" id="KW-0808">Transferase</keyword>
<evidence type="ECO:0000256" key="1">
    <source>
        <dbReference type="ARBA" id="ARBA00004388"/>
    </source>
</evidence>
<dbReference type="InterPro" id="IPR001296">
    <property type="entry name" value="Glyco_trans_1"/>
</dbReference>
<gene>
    <name evidence="16" type="primary">waaA</name>
    <name evidence="16" type="ORF">NCTC11647_04188</name>
</gene>
<feature type="site" description="Transition state stabilizer" evidence="12">
    <location>
        <position position="137"/>
    </location>
</feature>
<keyword evidence="13" id="KW-0448">Lipopolysaccharide biosynthesis</keyword>
<dbReference type="GO" id="GO:0009244">
    <property type="term" value="P:lipopolysaccharide core region biosynthetic process"/>
    <property type="evidence" value="ECO:0007669"/>
    <property type="project" value="UniProtKB-UniRule"/>
</dbReference>
<evidence type="ECO:0000256" key="3">
    <source>
        <dbReference type="ARBA" id="ARBA00006380"/>
    </source>
</evidence>
<feature type="domain" description="Glycosyl transferase family 1" evidence="14">
    <location>
        <begin position="253"/>
        <end position="407"/>
    </location>
</feature>
<dbReference type="EMBL" id="UATL01000007">
    <property type="protein sequence ID" value="SPY45738.1"/>
    <property type="molecule type" value="Genomic_DNA"/>
</dbReference>
<evidence type="ECO:0000256" key="9">
    <source>
        <dbReference type="ARBA" id="ARBA00031445"/>
    </source>
</evidence>
<comment type="function">
    <text evidence="13">Involved in lipopolysaccharide (LPS) biosynthesis. Catalyzes the transfer of 3-deoxy-D-manno-octulosonate (Kdo) residue(s) from CMP-Kdo to lipid IV(A), the tetraacyldisaccharide-1,4'-bisphosphate precursor of lipid A.</text>
</comment>
<dbReference type="AlphaFoldDB" id="A0A2X1XQ40"/>
<evidence type="ECO:0000256" key="7">
    <source>
        <dbReference type="ARBA" id="ARBA00022679"/>
    </source>
</evidence>
<protein>
    <recommendedName>
        <fullName evidence="5 13">3-deoxy-D-manno-octulosonic acid transferase</fullName>
        <shortName evidence="13">Kdo transferase</shortName>
        <ecNumber evidence="4 13">2.4.99.12</ecNumber>
    </recommendedName>
    <alternativeName>
        <fullName evidence="9 13">Lipid IV(A) 3-deoxy-D-manno-octulosonic acid transferase</fullName>
    </alternativeName>
</protein>
<dbReference type="UniPathway" id="UPA00958"/>
<evidence type="ECO:0000313" key="17">
    <source>
        <dbReference type="Proteomes" id="UP000251647"/>
    </source>
</evidence>
<proteinExistence type="inferred from homology"/>
<dbReference type="Pfam" id="PF00534">
    <property type="entry name" value="Glycos_transf_1"/>
    <property type="match status" value="1"/>
</dbReference>
<dbReference type="InterPro" id="IPR039901">
    <property type="entry name" value="Kdotransferase"/>
</dbReference>
<keyword evidence="13" id="KW-1003">Cell membrane</keyword>
<dbReference type="PANTHER" id="PTHR42755:SF1">
    <property type="entry name" value="3-DEOXY-D-MANNO-OCTULOSONIC ACID TRANSFERASE, MITOCHONDRIAL-RELATED"/>
    <property type="match status" value="1"/>
</dbReference>
<evidence type="ECO:0000256" key="2">
    <source>
        <dbReference type="ARBA" id="ARBA00004713"/>
    </source>
</evidence>
<feature type="active site" description="Proton acceptor" evidence="11">
    <location>
        <position position="68"/>
    </location>
</feature>
<sequence length="430" mass="47820">MKNDDNFMLFRLLYSLLLACAAPFLLYSLYKKKPGKPQIGSRWREHFGITPKINATAPIWLHTVSVGESIAAIPVIKALKQAYPNKTIIVTTTTTTGAEQIAKLGNLVEHRYMPIDFSCCVQRFINTIEPCALLIMETELWPNTLATVATANIPITVINARLSERSAQRYQQFSWLFAHIGPYLNHVLCLHQDDANRFIQLGIDRDKVAVTGSVKFDIEINSQVRQQAQQLRQLLGMERPIWIAASTHKGEDEQLLAAFKTIKQNIPNALLILVPRHPERFDSVFTLCQQYGFVTQRRTQDHNGLLNSDVYLGDTMGEMLTLMGAADVVFMAGSLIGDAVGGHNMLEPAALAKPILTGPSFYNFTDISEQLEHANGLIICQNSEEISHNICQLLSQKDLQQQMGQAALHVVKSNQGAVANTVAAIAPYCH</sequence>
<evidence type="ECO:0000256" key="11">
    <source>
        <dbReference type="PIRSR" id="PIRSR639901-1"/>
    </source>
</evidence>
<dbReference type="Gene3D" id="3.40.50.2000">
    <property type="entry name" value="Glycogen Phosphorylase B"/>
    <property type="match status" value="1"/>
</dbReference>
<feature type="transmembrane region" description="Helical" evidence="13">
    <location>
        <begin position="12"/>
        <end position="30"/>
    </location>
</feature>
<dbReference type="Proteomes" id="UP000251647">
    <property type="component" value="Unassembled WGS sequence"/>
</dbReference>
<dbReference type="EC" id="2.4.99.12" evidence="4 13"/>
<dbReference type="PANTHER" id="PTHR42755">
    <property type="entry name" value="3-DEOXY-MANNO-OCTULOSONATE CYTIDYLYLTRANSFERASE"/>
    <property type="match status" value="1"/>
</dbReference>
<comment type="similarity">
    <text evidence="3">Belongs to the glycosyltransferase group 1 family. Glycosyltransferase 30 subfamily.</text>
</comment>
<comment type="catalytic activity">
    <reaction evidence="10 13">
        <text>lipid IVA (E. coli) + CMP-3-deoxy-beta-D-manno-octulosonate = alpha-Kdo-(2-&gt;6)-lipid IVA (E. coli) + CMP + H(+)</text>
        <dbReference type="Rhea" id="RHEA:28066"/>
        <dbReference type="ChEBI" id="CHEBI:15378"/>
        <dbReference type="ChEBI" id="CHEBI:58603"/>
        <dbReference type="ChEBI" id="CHEBI:60364"/>
        <dbReference type="ChEBI" id="CHEBI:60377"/>
        <dbReference type="ChEBI" id="CHEBI:85987"/>
        <dbReference type="EC" id="2.4.99.12"/>
    </reaction>
</comment>
<dbReference type="InterPro" id="IPR007507">
    <property type="entry name" value="Glycos_transf_N"/>
</dbReference>
<dbReference type="FunFam" id="3.40.50.11720:FF:000001">
    <property type="entry name" value="3-deoxy-D-manno-octulosonic acid transferase"/>
    <property type="match status" value="1"/>
</dbReference>
<keyword evidence="16" id="KW-0328">Glycosyltransferase</keyword>
<evidence type="ECO:0000256" key="4">
    <source>
        <dbReference type="ARBA" id="ARBA00012621"/>
    </source>
</evidence>
<keyword evidence="8" id="KW-0735">Signal-anchor</keyword>
<evidence type="ECO:0000256" key="10">
    <source>
        <dbReference type="ARBA" id="ARBA00049183"/>
    </source>
</evidence>
<comment type="pathway">
    <text evidence="2 13">Bacterial outer membrane biogenesis; LPS core biosynthesis.</text>
</comment>